<evidence type="ECO:0000256" key="1">
    <source>
        <dbReference type="SAM" id="Coils"/>
    </source>
</evidence>
<dbReference type="KEGG" id="vg:54991686"/>
<reference evidence="2" key="2">
    <citation type="submission" date="2018-11" db="EMBL/GenBank/DDBJ databases">
        <title>Complete genome sequences of new Aeromonas and Pseudomonas phages promising in phage therapy dedicated to aquaculture.</title>
        <authorList>
            <person name="Stanczyk M."/>
        </authorList>
    </citation>
    <scope>NUCLEOTIDE SEQUENCE</scope>
</reference>
<accession>A0A2S1PDG5</accession>
<protein>
    <submittedName>
        <fullName evidence="2">Uncharacterized protein</fullName>
    </submittedName>
</protein>
<organism evidence="2 3">
    <name type="scientific">Pseudomonas phage 22PfluR64PP</name>
    <dbReference type="NCBI Taxonomy" id="2163970"/>
    <lineage>
        <taxon>Viruses</taxon>
        <taxon>Duplodnaviria</taxon>
        <taxon>Heunggongvirae</taxon>
        <taxon>Uroviricota</taxon>
        <taxon>Caudoviricetes</taxon>
        <taxon>Autographivirales</taxon>
        <taxon>Autotranscriptaviridae</taxon>
        <taxon>Studiervirinae</taxon>
        <taxon>Pfluvirus</taxon>
        <taxon>Pfluvirus pv22PfluR64PP</taxon>
        <taxon>Pifdecavirus pv22PfluR64PP</taxon>
    </lineage>
</organism>
<feature type="coiled-coil region" evidence="1">
    <location>
        <begin position="19"/>
        <end position="46"/>
    </location>
</feature>
<dbReference type="Proteomes" id="UP000246834">
    <property type="component" value="Segment"/>
</dbReference>
<name>A0A2S1PDG5_9CAUD</name>
<evidence type="ECO:0000313" key="3">
    <source>
        <dbReference type="Proteomes" id="UP000246834"/>
    </source>
</evidence>
<reference evidence="2" key="1">
    <citation type="submission" date="2018-03" db="EMBL/GenBank/DDBJ databases">
        <authorList>
            <person name="Kolsut J."/>
            <person name="Wojcik E."/>
            <person name="Wojtasik A."/>
            <person name="Dastych J."/>
        </authorList>
    </citation>
    <scope>NUCLEOTIDE SEQUENCE</scope>
</reference>
<keyword evidence="1" id="KW-0175">Coiled coil</keyword>
<proteinExistence type="predicted"/>
<keyword evidence="3" id="KW-1185">Reference proteome</keyword>
<dbReference type="EMBL" id="MH179472">
    <property type="protein sequence ID" value="AWH14602.1"/>
    <property type="molecule type" value="Genomic_DNA"/>
</dbReference>
<dbReference type="RefSeq" id="YP_009801176.1">
    <property type="nucleotide sequence ID" value="NC_047965.1"/>
</dbReference>
<sequence>MPLSNDWRTPVEQHEPTELERAQFRIKQLEREVAQLRRQVSDYGWEASARHAQATGGTL</sequence>
<dbReference type="GeneID" id="54991686"/>
<evidence type="ECO:0000313" key="2">
    <source>
        <dbReference type="EMBL" id="AWH14602.1"/>
    </source>
</evidence>